<dbReference type="GO" id="GO:0000162">
    <property type="term" value="P:L-tryptophan biosynthetic process"/>
    <property type="evidence" value="ECO:0007669"/>
    <property type="project" value="UniProtKB-UniPathway"/>
</dbReference>
<dbReference type="PANTHER" id="PTHR21098">
    <property type="entry name" value="RIBOFLAVIN SYNTHASE ALPHA CHAIN"/>
    <property type="match status" value="1"/>
</dbReference>
<keyword evidence="8" id="KW-0456">Lyase</keyword>
<dbReference type="NCBIfam" id="NF006767">
    <property type="entry name" value="PRK09289.1"/>
    <property type="match status" value="1"/>
</dbReference>
<dbReference type="NCBIfam" id="NF009566">
    <property type="entry name" value="PRK13020.1"/>
    <property type="match status" value="1"/>
</dbReference>
<dbReference type="EC" id="4.1.1.48" evidence="3"/>
<keyword evidence="5" id="KW-0677">Repeat</keyword>
<proteinExistence type="predicted"/>
<dbReference type="Gene3D" id="2.40.30.20">
    <property type="match status" value="2"/>
</dbReference>
<dbReference type="InterPro" id="IPR011060">
    <property type="entry name" value="RibuloseP-bd_barrel"/>
</dbReference>
<dbReference type="EMBL" id="JAACXV010000579">
    <property type="protein sequence ID" value="KAF7277599.1"/>
    <property type="molecule type" value="Genomic_DNA"/>
</dbReference>
<comment type="pathway">
    <text evidence="2">Amino-acid biosynthesis; L-tryptophan biosynthesis; L-tryptophan from chorismate: step 4/5.</text>
</comment>
<dbReference type="Proteomes" id="UP000625711">
    <property type="component" value="Unassembled WGS sequence"/>
</dbReference>
<keyword evidence="6" id="KW-0822">Tryptophan biosynthesis</keyword>
<dbReference type="NCBIfam" id="TIGR00187">
    <property type="entry name" value="ribE"/>
    <property type="match status" value="1"/>
</dbReference>
<gene>
    <name evidence="10" type="ORF">GWI33_003281</name>
</gene>
<dbReference type="PROSITE" id="PS51177">
    <property type="entry name" value="LUMAZINE_BIND"/>
    <property type="match status" value="2"/>
</dbReference>
<keyword evidence="4" id="KW-0028">Amino-acid biosynthesis</keyword>
<dbReference type="GO" id="GO:0004746">
    <property type="term" value="F:riboflavin synthase activity"/>
    <property type="evidence" value="ECO:0007669"/>
    <property type="project" value="TreeGrafter"/>
</dbReference>
<dbReference type="PANTHER" id="PTHR21098:SF0">
    <property type="entry name" value="RIBOFLAVIN SYNTHASE"/>
    <property type="match status" value="1"/>
</dbReference>
<evidence type="ECO:0000256" key="8">
    <source>
        <dbReference type="ARBA" id="ARBA00023239"/>
    </source>
</evidence>
<dbReference type="CDD" id="cd00331">
    <property type="entry name" value="IGPS"/>
    <property type="match status" value="1"/>
</dbReference>
<accession>A0A834IBJ5</accession>
<dbReference type="UniPathway" id="UPA00035">
    <property type="reaction ID" value="UER00043"/>
</dbReference>
<dbReference type="OrthoDB" id="10064004at2759"/>
<dbReference type="InterPro" id="IPR013785">
    <property type="entry name" value="Aldolase_TIM"/>
</dbReference>
<dbReference type="InterPro" id="IPR013798">
    <property type="entry name" value="Indole-3-glycerol_P_synth_dom"/>
</dbReference>
<dbReference type="Pfam" id="PF00218">
    <property type="entry name" value="IGPS"/>
    <property type="match status" value="1"/>
</dbReference>
<evidence type="ECO:0000256" key="4">
    <source>
        <dbReference type="ARBA" id="ARBA00022605"/>
    </source>
</evidence>
<feature type="domain" description="Lumazine-binding" evidence="9">
    <location>
        <begin position="234"/>
        <end position="332"/>
    </location>
</feature>
<dbReference type="InterPro" id="IPR023366">
    <property type="entry name" value="ATP_synth_asu-like_sf"/>
</dbReference>
<dbReference type="InterPro" id="IPR017938">
    <property type="entry name" value="Riboflavin_synthase-like_b-brl"/>
</dbReference>
<dbReference type="GO" id="GO:0004425">
    <property type="term" value="F:indole-3-glycerol-phosphate synthase activity"/>
    <property type="evidence" value="ECO:0007669"/>
    <property type="project" value="UniProtKB-EC"/>
</dbReference>
<dbReference type="InterPro" id="IPR001783">
    <property type="entry name" value="Lumazine-bd"/>
</dbReference>
<dbReference type="SUPFAM" id="SSF51366">
    <property type="entry name" value="Ribulose-phoshate binding barrel"/>
    <property type="match status" value="1"/>
</dbReference>
<keyword evidence="11" id="KW-1185">Reference proteome</keyword>
<sequence>MVDPYHIIESRALEADCILLIVASLSDAQLQELSSVAFEYDMDVLVEVHNEAEMERALRLPEQCLLGVNNRNLKTFEVDLHTTVRLKDMAGLHRKIITESGISTPEHVQFMQDHGIDRFLVGEGFMKQPHAGHLMYTGIVLGTEKVITLEVHQGYNTLTISNEKGFLDDVFTGASVAINGTCLTVTEISPDIKQVKFDVADQTNRLTTLAQLKAGDEVNVERSFKLGMENGGHNLYGHIEGKARIHNLIRHGETLHLDIKIPEDKMQYFFHKGFVGLHGCSLTVNHVDHMQHLIAVDLIPETIRITNFKSVKIGDELNFEIDQTTRTLVDTIKATLQQNFPKV</sequence>
<dbReference type="Pfam" id="PF00677">
    <property type="entry name" value="Lum_binding"/>
    <property type="match status" value="2"/>
</dbReference>
<dbReference type="SUPFAM" id="SSF63380">
    <property type="entry name" value="Riboflavin synthase domain-like"/>
    <property type="match status" value="2"/>
</dbReference>
<comment type="caution">
    <text evidence="10">The sequence shown here is derived from an EMBL/GenBank/DDBJ whole genome shotgun (WGS) entry which is preliminary data.</text>
</comment>
<dbReference type="Gene3D" id="3.20.20.70">
    <property type="entry name" value="Aldolase class I"/>
    <property type="match status" value="1"/>
</dbReference>
<evidence type="ECO:0000259" key="9">
    <source>
        <dbReference type="PROSITE" id="PS51177"/>
    </source>
</evidence>
<evidence type="ECO:0000256" key="6">
    <source>
        <dbReference type="ARBA" id="ARBA00022822"/>
    </source>
</evidence>
<evidence type="ECO:0000313" key="10">
    <source>
        <dbReference type="EMBL" id="KAF7277599.1"/>
    </source>
</evidence>
<name>A0A834IBJ5_RHYFE</name>
<dbReference type="AlphaFoldDB" id="A0A834IBJ5"/>
<dbReference type="GO" id="GO:0009231">
    <property type="term" value="P:riboflavin biosynthetic process"/>
    <property type="evidence" value="ECO:0007669"/>
    <property type="project" value="TreeGrafter"/>
</dbReference>
<reference evidence="10" key="1">
    <citation type="submission" date="2020-08" db="EMBL/GenBank/DDBJ databases">
        <title>Genome sequencing and assembly of the red palm weevil Rhynchophorus ferrugineus.</title>
        <authorList>
            <person name="Dias G.B."/>
            <person name="Bergman C.M."/>
            <person name="Manee M."/>
        </authorList>
    </citation>
    <scope>NUCLEOTIDE SEQUENCE</scope>
    <source>
        <strain evidence="10">AA-2017</strain>
        <tissue evidence="10">Whole larva</tissue>
    </source>
</reference>
<evidence type="ECO:0000256" key="5">
    <source>
        <dbReference type="ARBA" id="ARBA00022737"/>
    </source>
</evidence>
<evidence type="ECO:0000256" key="1">
    <source>
        <dbReference type="ARBA" id="ARBA00001633"/>
    </source>
</evidence>
<keyword evidence="7" id="KW-0057">Aromatic amino acid biosynthesis</keyword>
<evidence type="ECO:0000256" key="3">
    <source>
        <dbReference type="ARBA" id="ARBA00012362"/>
    </source>
</evidence>
<dbReference type="CDD" id="cd00402">
    <property type="entry name" value="Riboflavin_synthase_like"/>
    <property type="match status" value="1"/>
</dbReference>
<dbReference type="InterPro" id="IPR026017">
    <property type="entry name" value="Lumazine-bd_dom"/>
</dbReference>
<organism evidence="10 11">
    <name type="scientific">Rhynchophorus ferrugineus</name>
    <name type="common">Red palm weevil</name>
    <name type="synonym">Curculio ferrugineus</name>
    <dbReference type="NCBI Taxonomy" id="354439"/>
    <lineage>
        <taxon>Eukaryota</taxon>
        <taxon>Metazoa</taxon>
        <taxon>Ecdysozoa</taxon>
        <taxon>Arthropoda</taxon>
        <taxon>Hexapoda</taxon>
        <taxon>Insecta</taxon>
        <taxon>Pterygota</taxon>
        <taxon>Neoptera</taxon>
        <taxon>Endopterygota</taxon>
        <taxon>Coleoptera</taxon>
        <taxon>Polyphaga</taxon>
        <taxon>Cucujiformia</taxon>
        <taxon>Curculionidae</taxon>
        <taxon>Dryophthorinae</taxon>
        <taxon>Rhynchophorus</taxon>
    </lineage>
</organism>
<evidence type="ECO:0000256" key="7">
    <source>
        <dbReference type="ARBA" id="ARBA00023141"/>
    </source>
</evidence>
<evidence type="ECO:0000256" key="2">
    <source>
        <dbReference type="ARBA" id="ARBA00004696"/>
    </source>
</evidence>
<comment type="catalytic activity">
    <reaction evidence="1">
        <text>1-(2-carboxyphenylamino)-1-deoxy-D-ribulose 5-phosphate + H(+) = (1S,2R)-1-C-(indol-3-yl)glycerol 3-phosphate + CO2 + H2O</text>
        <dbReference type="Rhea" id="RHEA:23476"/>
        <dbReference type="ChEBI" id="CHEBI:15377"/>
        <dbReference type="ChEBI" id="CHEBI:15378"/>
        <dbReference type="ChEBI" id="CHEBI:16526"/>
        <dbReference type="ChEBI" id="CHEBI:58613"/>
        <dbReference type="ChEBI" id="CHEBI:58866"/>
        <dbReference type="EC" id="4.1.1.48"/>
    </reaction>
</comment>
<evidence type="ECO:0000313" key="11">
    <source>
        <dbReference type="Proteomes" id="UP000625711"/>
    </source>
</evidence>
<protein>
    <recommendedName>
        <fullName evidence="3">indole-3-glycerol-phosphate synthase</fullName>
        <ecNumber evidence="3">4.1.1.48</ecNumber>
    </recommendedName>
</protein>
<feature type="domain" description="Lumazine-binding" evidence="9">
    <location>
        <begin position="135"/>
        <end position="233"/>
    </location>
</feature>